<organism evidence="9 10">
    <name type="scientific">Maribacter arcticus</name>
    <dbReference type="NCBI Taxonomy" id="561365"/>
    <lineage>
        <taxon>Bacteria</taxon>
        <taxon>Pseudomonadati</taxon>
        <taxon>Bacteroidota</taxon>
        <taxon>Flavobacteriia</taxon>
        <taxon>Flavobacteriales</taxon>
        <taxon>Flavobacteriaceae</taxon>
        <taxon>Maribacter</taxon>
    </lineage>
</organism>
<keyword evidence="7" id="KW-0521">NADP</keyword>
<keyword evidence="5 7" id="KW-0057">Aromatic amino acid biosynthesis</keyword>
<evidence type="ECO:0000256" key="1">
    <source>
        <dbReference type="ARBA" id="ARBA00005044"/>
    </source>
</evidence>
<dbReference type="GO" id="GO:0008652">
    <property type="term" value="P:amino acid biosynthetic process"/>
    <property type="evidence" value="ECO:0007669"/>
    <property type="project" value="UniProtKB-KW"/>
</dbReference>
<feature type="binding site" evidence="7">
    <location>
        <position position="280"/>
    </location>
    <ligand>
        <name>FMN</name>
        <dbReference type="ChEBI" id="CHEBI:58210"/>
    </ligand>
</feature>
<dbReference type="Proteomes" id="UP000190339">
    <property type="component" value="Unassembled WGS sequence"/>
</dbReference>
<keyword evidence="10" id="KW-1185">Reference proteome</keyword>
<proteinExistence type="inferred from homology"/>
<dbReference type="SUPFAM" id="SSF103263">
    <property type="entry name" value="Chorismate synthase, AroC"/>
    <property type="match status" value="1"/>
</dbReference>
<comment type="function">
    <text evidence="7">Catalyzes the anti-1,4-elimination of the C-3 phosphate and the C-6 proR hydrogen from 5-enolpyruvylshikimate-3-phosphate (EPSP) to yield chorismate, which is the branch point compound that serves as the starting substrate for the three terminal pathways of aromatic amino acid biosynthesis. This reaction introduces a second double bond into the aromatic ring system.</text>
</comment>
<dbReference type="Pfam" id="PF01264">
    <property type="entry name" value="Chorismate_synt"/>
    <property type="match status" value="1"/>
</dbReference>
<dbReference type="PROSITE" id="PS00788">
    <property type="entry name" value="CHORISMATE_SYNTHASE_2"/>
    <property type="match status" value="1"/>
</dbReference>
<feature type="binding site" evidence="7">
    <location>
        <position position="48"/>
    </location>
    <ligand>
        <name>NADP(+)</name>
        <dbReference type="ChEBI" id="CHEBI:58349"/>
    </ligand>
</feature>
<reference evidence="10" key="1">
    <citation type="submission" date="2017-02" db="EMBL/GenBank/DDBJ databases">
        <authorList>
            <person name="Varghese N."/>
            <person name="Submissions S."/>
        </authorList>
    </citation>
    <scope>NUCLEOTIDE SEQUENCE [LARGE SCALE GENOMIC DNA]</scope>
    <source>
        <strain evidence="10">DSM 23546</strain>
    </source>
</reference>
<dbReference type="CDD" id="cd07304">
    <property type="entry name" value="Chorismate_synthase"/>
    <property type="match status" value="1"/>
</dbReference>
<dbReference type="RefSeq" id="WP_079513514.1">
    <property type="nucleotide sequence ID" value="NZ_FUYL01000010.1"/>
</dbReference>
<evidence type="ECO:0000256" key="7">
    <source>
        <dbReference type="HAMAP-Rule" id="MF_00300"/>
    </source>
</evidence>
<accession>A0A1T5DTI0</accession>
<feature type="binding site" evidence="7">
    <location>
        <position position="321"/>
    </location>
    <ligand>
        <name>FMN</name>
        <dbReference type="ChEBI" id="CHEBI:58210"/>
    </ligand>
</feature>
<feature type="binding site" evidence="7">
    <location>
        <begin position="125"/>
        <end position="127"/>
    </location>
    <ligand>
        <name>FMN</name>
        <dbReference type="ChEBI" id="CHEBI:58210"/>
    </ligand>
</feature>
<dbReference type="PIRSF" id="PIRSF001456">
    <property type="entry name" value="Chorismate_synth"/>
    <property type="match status" value="1"/>
</dbReference>
<evidence type="ECO:0000256" key="8">
    <source>
        <dbReference type="RuleBase" id="RU000605"/>
    </source>
</evidence>
<dbReference type="NCBIfam" id="NF003793">
    <property type="entry name" value="PRK05382.1"/>
    <property type="match status" value="1"/>
</dbReference>
<dbReference type="OrthoDB" id="9771806at2"/>
<keyword evidence="7" id="KW-0285">Flavoprotein</keyword>
<dbReference type="GO" id="GO:0005829">
    <property type="term" value="C:cytosol"/>
    <property type="evidence" value="ECO:0007669"/>
    <property type="project" value="TreeGrafter"/>
</dbReference>
<dbReference type="GO" id="GO:0009423">
    <property type="term" value="P:chorismate biosynthetic process"/>
    <property type="evidence" value="ECO:0007669"/>
    <property type="project" value="UniProtKB-UniRule"/>
</dbReference>
<evidence type="ECO:0000256" key="6">
    <source>
        <dbReference type="ARBA" id="ARBA00023239"/>
    </source>
</evidence>
<dbReference type="STRING" id="561365.SAMN05660866_03108"/>
<feature type="binding site" evidence="7">
    <location>
        <begin position="295"/>
        <end position="299"/>
    </location>
    <ligand>
        <name>FMN</name>
        <dbReference type="ChEBI" id="CHEBI:58210"/>
    </ligand>
</feature>
<comment type="cofactor">
    <cofactor evidence="7 8">
        <name>FMNH2</name>
        <dbReference type="ChEBI" id="CHEBI:57618"/>
    </cofactor>
    <text evidence="7 8">Reduced FMN (FMNH(2)).</text>
</comment>
<keyword evidence="4 7" id="KW-0028">Amino-acid biosynthesis</keyword>
<keyword evidence="7" id="KW-0274">FAD</keyword>
<dbReference type="HAMAP" id="MF_00300">
    <property type="entry name" value="Chorismate_synth"/>
    <property type="match status" value="1"/>
</dbReference>
<dbReference type="InterPro" id="IPR000453">
    <property type="entry name" value="Chorismate_synth"/>
</dbReference>
<dbReference type="GO" id="GO:0009073">
    <property type="term" value="P:aromatic amino acid family biosynthetic process"/>
    <property type="evidence" value="ECO:0007669"/>
    <property type="project" value="UniProtKB-KW"/>
</dbReference>
<protein>
    <recommendedName>
        <fullName evidence="3 7">Chorismate synthase</fullName>
        <shortName evidence="7">CS</shortName>
        <ecNumber evidence="3 7">4.2.3.5</ecNumber>
    </recommendedName>
    <alternativeName>
        <fullName evidence="7">5-enolpyruvylshikimate-3-phosphate phospholyase</fullName>
    </alternativeName>
</protein>
<sequence length="354" mass="38414">MAGNTFGTIFRVSTFGESHGKAIGGVIDGCPSGIELDLEAIQYDLDRRKPGQSAIVTQRKEPDEVEFFSGIFEGKTTGTPIGFAIHNTNQKSKDYGHIKDSYRPSHADYVYDKKYGFRDYRGGGRSSARETASRVVAGAIAKQFLKGIEIQAYVSQVGDMKLDKDYKDLDLSLTESNAVRCPDPEMAMKMEEYIKSIKKAGDTIGGIITCVAKNVPIGLGEPVFDKLHAELGKAMLSINAVKGFEYGSGFEGVKMKGSDHNDQFNSDGSTITNYSGGIQGGISNGMDIYFNVAFKPVATVIQGYETIDKEGNKVQAQGKGRHDPCVVPRAVPIVEAMTAMVLADYALLNRTIKL</sequence>
<dbReference type="PANTHER" id="PTHR21085">
    <property type="entry name" value="CHORISMATE SYNTHASE"/>
    <property type="match status" value="1"/>
</dbReference>
<evidence type="ECO:0000313" key="10">
    <source>
        <dbReference type="Proteomes" id="UP000190339"/>
    </source>
</evidence>
<comment type="catalytic activity">
    <reaction evidence="7 8">
        <text>5-O-(1-carboxyvinyl)-3-phosphoshikimate = chorismate + phosphate</text>
        <dbReference type="Rhea" id="RHEA:21020"/>
        <dbReference type="ChEBI" id="CHEBI:29748"/>
        <dbReference type="ChEBI" id="CHEBI:43474"/>
        <dbReference type="ChEBI" id="CHEBI:57701"/>
        <dbReference type="EC" id="4.2.3.5"/>
    </reaction>
</comment>
<dbReference type="NCBIfam" id="TIGR00033">
    <property type="entry name" value="aroC"/>
    <property type="match status" value="1"/>
</dbReference>
<dbReference type="GO" id="GO:0010181">
    <property type="term" value="F:FMN binding"/>
    <property type="evidence" value="ECO:0007669"/>
    <property type="project" value="TreeGrafter"/>
</dbReference>
<comment type="caution">
    <text evidence="7">Lacks conserved residue(s) required for the propagation of feature annotation.</text>
</comment>
<dbReference type="EMBL" id="FUYL01000010">
    <property type="protein sequence ID" value="SKB75132.1"/>
    <property type="molecule type" value="Genomic_DNA"/>
</dbReference>
<dbReference type="EC" id="4.2.3.5" evidence="3 7"/>
<dbReference type="PROSITE" id="PS00789">
    <property type="entry name" value="CHORISMATE_SYNTHASE_3"/>
    <property type="match status" value="1"/>
</dbReference>
<keyword evidence="7" id="KW-0288">FMN</keyword>
<evidence type="ECO:0000256" key="4">
    <source>
        <dbReference type="ARBA" id="ARBA00022605"/>
    </source>
</evidence>
<dbReference type="FunFam" id="3.60.150.10:FF:000003">
    <property type="entry name" value="Chorismate synthase"/>
    <property type="match status" value="1"/>
</dbReference>
<keyword evidence="6 7" id="KW-0456">Lyase</keyword>
<gene>
    <name evidence="7" type="primary">aroC</name>
    <name evidence="9" type="ORF">SAMN05660866_03108</name>
</gene>
<dbReference type="PANTHER" id="PTHR21085:SF0">
    <property type="entry name" value="CHORISMATE SYNTHASE"/>
    <property type="match status" value="1"/>
</dbReference>
<evidence type="ECO:0000256" key="2">
    <source>
        <dbReference type="ARBA" id="ARBA00008014"/>
    </source>
</evidence>
<dbReference type="AlphaFoldDB" id="A0A1T5DTI0"/>
<dbReference type="PROSITE" id="PS00787">
    <property type="entry name" value="CHORISMATE_SYNTHASE_1"/>
    <property type="match status" value="1"/>
</dbReference>
<comment type="similarity">
    <text evidence="2 7 8">Belongs to the chorismate synthase family.</text>
</comment>
<dbReference type="GO" id="GO:0004107">
    <property type="term" value="F:chorismate synthase activity"/>
    <property type="evidence" value="ECO:0007669"/>
    <property type="project" value="UniProtKB-UniRule"/>
</dbReference>
<evidence type="ECO:0000256" key="5">
    <source>
        <dbReference type="ARBA" id="ARBA00023141"/>
    </source>
</evidence>
<name>A0A1T5DTI0_9FLAO</name>
<evidence type="ECO:0000256" key="3">
    <source>
        <dbReference type="ARBA" id="ARBA00013036"/>
    </source>
</evidence>
<comment type="pathway">
    <text evidence="1 7 8">Metabolic intermediate biosynthesis; chorismate biosynthesis; chorismate from D-erythrose 4-phosphate and phosphoenolpyruvate: step 7/7.</text>
</comment>
<dbReference type="InterPro" id="IPR020541">
    <property type="entry name" value="Chorismate_synthase_CS"/>
</dbReference>
<feature type="binding site" evidence="7">
    <location>
        <begin position="239"/>
        <end position="240"/>
    </location>
    <ligand>
        <name>FMN</name>
        <dbReference type="ChEBI" id="CHEBI:58210"/>
    </ligand>
</feature>
<dbReference type="Gene3D" id="3.60.150.10">
    <property type="entry name" value="Chorismate synthase AroC"/>
    <property type="match status" value="1"/>
</dbReference>
<dbReference type="UniPathway" id="UPA00053">
    <property type="reaction ID" value="UER00090"/>
</dbReference>
<comment type="subunit">
    <text evidence="7">Homotetramer.</text>
</comment>
<evidence type="ECO:0000313" key="9">
    <source>
        <dbReference type="EMBL" id="SKB75132.1"/>
    </source>
</evidence>
<dbReference type="InterPro" id="IPR035904">
    <property type="entry name" value="Chorismate_synth_AroC_sf"/>
</dbReference>